<dbReference type="PATRIC" id="fig|317.174.peg.982"/>
<comment type="caution">
    <text evidence="2">The sequence shown here is derived from an EMBL/GenBank/DDBJ whole genome shotgun (WGS) entry which is preliminary data.</text>
</comment>
<keyword evidence="1" id="KW-1133">Transmembrane helix</keyword>
<reference evidence="2 3" key="1">
    <citation type="submission" date="2014-07" db="EMBL/GenBank/DDBJ databases">
        <title>Draft Genome Sequences of Environmental Pseudomonas syringae strains.</title>
        <authorList>
            <person name="Baltrus D.A."/>
            <person name="Berge O."/>
            <person name="Morris C."/>
        </authorList>
    </citation>
    <scope>NUCLEOTIDE SEQUENCE [LARGE SCALE GENOMIC DNA]</scope>
    <source>
        <strain evidence="2 3">CEB003</strain>
    </source>
</reference>
<accession>A0A085VF59</accession>
<organism evidence="2 3">
    <name type="scientific">Pseudomonas syringae</name>
    <dbReference type="NCBI Taxonomy" id="317"/>
    <lineage>
        <taxon>Bacteria</taxon>
        <taxon>Pseudomonadati</taxon>
        <taxon>Pseudomonadota</taxon>
        <taxon>Gammaproteobacteria</taxon>
        <taxon>Pseudomonadales</taxon>
        <taxon>Pseudomonadaceae</taxon>
        <taxon>Pseudomonas</taxon>
    </lineage>
</organism>
<keyword evidence="1" id="KW-0472">Membrane</keyword>
<feature type="transmembrane region" description="Helical" evidence="1">
    <location>
        <begin position="154"/>
        <end position="175"/>
    </location>
</feature>
<dbReference type="RefSeq" id="WP_047572601.1">
    <property type="nucleotide sequence ID" value="NZ_JPQT01000063.1"/>
</dbReference>
<dbReference type="Proteomes" id="UP000028643">
    <property type="component" value="Unassembled WGS sequence"/>
</dbReference>
<sequence>MNKVLMNSTDRIARSFFWLVVVGVFGGIGLFGKGAMSGSYGHDFSDAYHWYPIALVLSVTFFILISGKLDDRCAINPQNERANAMYHLMGYYKVIMMVVAYFLLYRFIVSGFFGVGFLDFTPESTLFEPKHMGGTIHSASSAFMLSSQEVHSNMFVGMYSFLAVYFVGGVYGYYWMKTKADAFAREAYRGIMRRA</sequence>
<feature type="transmembrane region" description="Helical" evidence="1">
    <location>
        <begin position="12"/>
        <end position="30"/>
    </location>
</feature>
<protein>
    <submittedName>
        <fullName evidence="2">Uncharacterized protein</fullName>
    </submittedName>
</protein>
<gene>
    <name evidence="2" type="ORF">IV02_04815</name>
</gene>
<name>A0A085VF59_PSESX</name>
<proteinExistence type="predicted"/>
<keyword evidence="1" id="KW-0812">Transmembrane</keyword>
<evidence type="ECO:0000256" key="1">
    <source>
        <dbReference type="SAM" id="Phobius"/>
    </source>
</evidence>
<evidence type="ECO:0000313" key="3">
    <source>
        <dbReference type="Proteomes" id="UP000028643"/>
    </source>
</evidence>
<feature type="transmembrane region" description="Helical" evidence="1">
    <location>
        <begin position="50"/>
        <end position="69"/>
    </location>
</feature>
<feature type="transmembrane region" description="Helical" evidence="1">
    <location>
        <begin position="90"/>
        <end position="118"/>
    </location>
</feature>
<evidence type="ECO:0000313" key="2">
    <source>
        <dbReference type="EMBL" id="KFE54072.1"/>
    </source>
</evidence>
<dbReference type="EMBL" id="JPQT01000063">
    <property type="protein sequence ID" value="KFE54072.1"/>
    <property type="molecule type" value="Genomic_DNA"/>
</dbReference>
<dbReference type="AlphaFoldDB" id="A0A085VF59"/>